<feature type="domain" description="Orotidine 5'-phosphate decarboxylase" evidence="8">
    <location>
        <begin position="15"/>
        <end position="285"/>
    </location>
</feature>
<reference evidence="9" key="1">
    <citation type="submission" date="2020-08" db="EMBL/GenBank/DDBJ databases">
        <title>Genome public.</title>
        <authorList>
            <person name="Liu C."/>
            <person name="Sun Q."/>
        </authorList>
    </citation>
    <scope>NUCLEOTIDE SEQUENCE</scope>
    <source>
        <strain evidence="9">NSJ-44</strain>
    </source>
</reference>
<dbReference type="CDD" id="cd04725">
    <property type="entry name" value="OMP_decarboxylase_like"/>
    <property type="match status" value="1"/>
</dbReference>
<name>A0A926HN48_9FIRM</name>
<dbReference type="InterPro" id="IPR018089">
    <property type="entry name" value="OMPdecase_AS"/>
</dbReference>
<dbReference type="HAMAP" id="MF_01215">
    <property type="entry name" value="OMPdecase_type2"/>
    <property type="match status" value="1"/>
</dbReference>
<evidence type="ECO:0000256" key="3">
    <source>
        <dbReference type="ARBA" id="ARBA00022793"/>
    </source>
</evidence>
<dbReference type="EC" id="4.1.1.23" evidence="7"/>
<dbReference type="Proteomes" id="UP000654279">
    <property type="component" value="Unassembled WGS sequence"/>
</dbReference>
<dbReference type="InterPro" id="IPR013785">
    <property type="entry name" value="Aldolase_TIM"/>
</dbReference>
<dbReference type="GO" id="GO:0044205">
    <property type="term" value="P:'de novo' UMP biosynthetic process"/>
    <property type="evidence" value="ECO:0007669"/>
    <property type="project" value="UniProtKB-UniRule"/>
</dbReference>
<comment type="pathway">
    <text evidence="1 7">Pyrimidine metabolism; UMP biosynthesis via de novo pathway; UMP from orotate: step 2/2.</text>
</comment>
<feature type="active site" description="Proton donor" evidence="7">
    <location>
        <position position="107"/>
    </location>
</feature>
<dbReference type="EMBL" id="JACRSO010000002">
    <property type="protein sequence ID" value="MBC8528771.1"/>
    <property type="molecule type" value="Genomic_DNA"/>
</dbReference>
<dbReference type="InterPro" id="IPR011995">
    <property type="entry name" value="OMPdecase_type-2"/>
</dbReference>
<evidence type="ECO:0000256" key="5">
    <source>
        <dbReference type="ARBA" id="ARBA00023239"/>
    </source>
</evidence>
<dbReference type="RefSeq" id="WP_249284740.1">
    <property type="nucleotide sequence ID" value="NZ_JACRSO010000002.1"/>
</dbReference>
<dbReference type="AlphaFoldDB" id="A0A926HN48"/>
<dbReference type="PANTHER" id="PTHR43375:SF1">
    <property type="entry name" value="OROTIDINE 5'-PHOSPHATE DECARBOXYLASE"/>
    <property type="match status" value="1"/>
</dbReference>
<evidence type="ECO:0000256" key="2">
    <source>
        <dbReference type="ARBA" id="ARBA00008847"/>
    </source>
</evidence>
<evidence type="ECO:0000313" key="9">
    <source>
        <dbReference type="EMBL" id="MBC8528771.1"/>
    </source>
</evidence>
<organism evidence="9 10">
    <name type="scientific">Luoshenia tenuis</name>
    <dbReference type="NCBI Taxonomy" id="2763654"/>
    <lineage>
        <taxon>Bacteria</taxon>
        <taxon>Bacillati</taxon>
        <taxon>Bacillota</taxon>
        <taxon>Clostridia</taxon>
        <taxon>Christensenellales</taxon>
        <taxon>Christensenellaceae</taxon>
        <taxon>Luoshenia</taxon>
    </lineage>
</organism>
<dbReference type="Gene3D" id="3.20.20.70">
    <property type="entry name" value="Aldolase class I"/>
    <property type="match status" value="1"/>
</dbReference>
<dbReference type="PANTHER" id="PTHR43375">
    <property type="entry name" value="OROTIDINE 5'-PHOSPHATE DECARBOXYLASE"/>
    <property type="match status" value="1"/>
</dbReference>
<dbReference type="GO" id="GO:0004590">
    <property type="term" value="F:orotidine-5'-phosphate decarboxylase activity"/>
    <property type="evidence" value="ECO:0007669"/>
    <property type="project" value="UniProtKB-UniRule"/>
</dbReference>
<comment type="catalytic activity">
    <reaction evidence="6 7">
        <text>orotidine 5'-phosphate + H(+) = UMP + CO2</text>
        <dbReference type="Rhea" id="RHEA:11596"/>
        <dbReference type="ChEBI" id="CHEBI:15378"/>
        <dbReference type="ChEBI" id="CHEBI:16526"/>
        <dbReference type="ChEBI" id="CHEBI:57538"/>
        <dbReference type="ChEBI" id="CHEBI:57865"/>
        <dbReference type="EC" id="4.1.1.23"/>
    </reaction>
</comment>
<dbReference type="SUPFAM" id="SSF51366">
    <property type="entry name" value="Ribulose-phoshate binding barrel"/>
    <property type="match status" value="1"/>
</dbReference>
<dbReference type="PROSITE" id="PS00156">
    <property type="entry name" value="OMPDECASE"/>
    <property type="match status" value="1"/>
</dbReference>
<proteinExistence type="inferred from homology"/>
<evidence type="ECO:0000256" key="1">
    <source>
        <dbReference type="ARBA" id="ARBA00004861"/>
    </source>
</evidence>
<dbReference type="InterPro" id="IPR011060">
    <property type="entry name" value="RibuloseP-bd_barrel"/>
</dbReference>
<dbReference type="GO" id="GO:0006207">
    <property type="term" value="P:'de novo' pyrimidine nucleobase biosynthetic process"/>
    <property type="evidence" value="ECO:0007669"/>
    <property type="project" value="InterPro"/>
</dbReference>
<comment type="caution">
    <text evidence="9">The sequence shown here is derived from an EMBL/GenBank/DDBJ whole genome shotgun (WGS) entry which is preliminary data.</text>
</comment>
<evidence type="ECO:0000256" key="7">
    <source>
        <dbReference type="HAMAP-Rule" id="MF_01215"/>
    </source>
</evidence>
<comment type="similarity">
    <text evidence="2 7">Belongs to the OMP decarboxylase family. Type 2 subfamily.</text>
</comment>
<evidence type="ECO:0000313" key="10">
    <source>
        <dbReference type="Proteomes" id="UP000654279"/>
    </source>
</evidence>
<dbReference type="SMART" id="SM00934">
    <property type="entry name" value="OMPdecase"/>
    <property type="match status" value="1"/>
</dbReference>
<dbReference type="Pfam" id="PF00215">
    <property type="entry name" value="OMPdecase"/>
    <property type="match status" value="1"/>
</dbReference>
<keyword evidence="3 7" id="KW-0210">Decarboxylase</keyword>
<keyword evidence="4 7" id="KW-0665">Pyrimidine biosynthesis</keyword>
<sequence length="317" mass="34256">MIDRLIDAIIEKQNPTAVGLDTKYDYLPEDFRKALMAGVTKADVAERAAKAVFNFNREIIDAVCDIVPAVKVQVAYYEMAGLPGMRCFYDTLAYARHRGLVTIADIKRNDIGATAQAYAAAYLGSMSIEGKAVEAFPADFVTVNGYLGTDGIKPFADACRENDRGAFILVKTSNPSSGELQDLKVEDGRTIYEVMGDQVCQWGGELTGKYGYSDLGAVVGATYPEQGEALRKRLKSVFFLIPGYGAQGAGGKELVGCFDERGLGGVVNASRSILCAYKKQDTTDFALAAKREAERMKADIAQALEQAGKPMITECAK</sequence>
<accession>A0A926HN48</accession>
<dbReference type="InterPro" id="IPR001754">
    <property type="entry name" value="OMPdeCOase_dom"/>
</dbReference>
<evidence type="ECO:0000256" key="4">
    <source>
        <dbReference type="ARBA" id="ARBA00022975"/>
    </source>
</evidence>
<evidence type="ECO:0000256" key="6">
    <source>
        <dbReference type="ARBA" id="ARBA00049157"/>
    </source>
</evidence>
<keyword evidence="5 7" id="KW-0456">Lyase</keyword>
<keyword evidence="10" id="KW-1185">Reference proteome</keyword>
<dbReference type="NCBIfam" id="TIGR02127">
    <property type="entry name" value="pyrF_sub2"/>
    <property type="match status" value="1"/>
</dbReference>
<gene>
    <name evidence="7 9" type="primary">pyrF</name>
    <name evidence="9" type="ORF">H8699_04890</name>
</gene>
<evidence type="ECO:0000259" key="8">
    <source>
        <dbReference type="SMART" id="SM00934"/>
    </source>
</evidence>
<protein>
    <recommendedName>
        <fullName evidence="7">Orotidine 5'-phosphate decarboxylase</fullName>
        <ecNumber evidence="7">4.1.1.23</ecNumber>
    </recommendedName>
    <alternativeName>
        <fullName evidence="7">OMP decarboxylase</fullName>
        <shortName evidence="7">OMPDCase</shortName>
        <shortName evidence="7">OMPdecase</shortName>
    </alternativeName>
</protein>